<evidence type="ECO:0000313" key="8">
    <source>
        <dbReference type="Proteomes" id="UP000031623"/>
    </source>
</evidence>
<evidence type="ECO:0000256" key="3">
    <source>
        <dbReference type="ARBA" id="ARBA00022603"/>
    </source>
</evidence>
<dbReference type="Proteomes" id="UP000031623">
    <property type="component" value="Chromosome"/>
</dbReference>
<evidence type="ECO:0000256" key="6">
    <source>
        <dbReference type="HAMAP-Rule" id="MF_01007"/>
    </source>
</evidence>
<proteinExistence type="inferred from homology"/>
<dbReference type="Pfam" id="PF01795">
    <property type="entry name" value="Methyltransf_5"/>
    <property type="match status" value="1"/>
</dbReference>
<comment type="subcellular location">
    <subcellularLocation>
        <location evidence="6">Cytoplasm</location>
    </subcellularLocation>
</comment>
<accession>A0A090BUQ1</accession>
<dbReference type="GO" id="GO:0070475">
    <property type="term" value="P:rRNA base methylation"/>
    <property type="evidence" value="ECO:0007669"/>
    <property type="project" value="UniProtKB-UniRule"/>
</dbReference>
<protein>
    <recommendedName>
        <fullName evidence="6">Ribosomal RNA small subunit methyltransferase H</fullName>
        <ecNumber evidence="6">2.1.1.199</ecNumber>
    </recommendedName>
    <alternativeName>
        <fullName evidence="6">16S rRNA m(4)C1402 methyltransferase</fullName>
    </alternativeName>
    <alternativeName>
        <fullName evidence="6">rRNA (cytosine-N(4)-)-methyltransferase RsmH</fullName>
    </alternativeName>
</protein>
<dbReference type="EC" id="2.1.1.199" evidence="6"/>
<feature type="binding site" evidence="6">
    <location>
        <position position="108"/>
    </location>
    <ligand>
        <name>S-adenosyl-L-methionine</name>
        <dbReference type="ChEBI" id="CHEBI:59789"/>
    </ligand>
</feature>
<gene>
    <name evidence="6" type="primary">rsmH</name>
    <name evidence="7" type="ORF">THII_1199</name>
</gene>
<sequence length="315" mass="35177">MLISQPTPVAFHQPVLLLEVLEALTIHSNGIYVDCTFGRGGHSQAILNRLGNQGQVLAFDQDPEAMLAAQTLSKVDNRFTGIHTSFTQLKQPIVARNWLGQVNGILLDLGVSSPQLDNPTRGFSFMHDGPLDMRMDPGRGDSIGVWLSQATTQQVAHVLKEYGEERYAWRIAKAIITARQKTTLTSTLQLANIIAAAHPHWEKGKHPATRSFQALRIFINRELEELQQILPQTLEVLAPQGRLVVISFHSLEDRIVKRFIRNQAKGDTFPINIPLTVTALRPQLRMIGKPIFPSTEEIMANPRARSAVLRVAEKR</sequence>
<dbReference type="PANTHER" id="PTHR11265">
    <property type="entry name" value="S-ADENOSYL-METHYLTRANSFERASE MRAW"/>
    <property type="match status" value="1"/>
</dbReference>
<keyword evidence="6" id="KW-0963">Cytoplasm</keyword>
<dbReference type="EMBL" id="AP014633">
    <property type="protein sequence ID" value="BAP55496.1"/>
    <property type="molecule type" value="Genomic_DNA"/>
</dbReference>
<keyword evidence="5 6" id="KW-0949">S-adenosyl-L-methionine</keyword>
<dbReference type="PIRSF" id="PIRSF004486">
    <property type="entry name" value="MraW"/>
    <property type="match status" value="1"/>
</dbReference>
<dbReference type="NCBIfam" id="TIGR00006">
    <property type="entry name" value="16S rRNA (cytosine(1402)-N(4))-methyltransferase RsmH"/>
    <property type="match status" value="1"/>
</dbReference>
<comment type="similarity">
    <text evidence="1 6">Belongs to the methyltransferase superfamily. RsmH family.</text>
</comment>
<comment type="catalytic activity">
    <reaction evidence="6">
        <text>cytidine(1402) in 16S rRNA + S-adenosyl-L-methionine = N(4)-methylcytidine(1402) in 16S rRNA + S-adenosyl-L-homocysteine + H(+)</text>
        <dbReference type="Rhea" id="RHEA:42928"/>
        <dbReference type="Rhea" id="RHEA-COMP:10286"/>
        <dbReference type="Rhea" id="RHEA-COMP:10287"/>
        <dbReference type="ChEBI" id="CHEBI:15378"/>
        <dbReference type="ChEBI" id="CHEBI:57856"/>
        <dbReference type="ChEBI" id="CHEBI:59789"/>
        <dbReference type="ChEBI" id="CHEBI:74506"/>
        <dbReference type="ChEBI" id="CHEBI:82748"/>
        <dbReference type="EC" id="2.1.1.199"/>
    </reaction>
</comment>
<feature type="binding site" evidence="6">
    <location>
        <position position="115"/>
    </location>
    <ligand>
        <name>S-adenosyl-L-methionine</name>
        <dbReference type="ChEBI" id="CHEBI:59789"/>
    </ligand>
</feature>
<keyword evidence="4 6" id="KW-0808">Transferase</keyword>
<dbReference type="HOGENOM" id="CLU_038422_2_0_6"/>
<dbReference type="SUPFAM" id="SSF81799">
    <property type="entry name" value="Putative methyltransferase TM0872, insert domain"/>
    <property type="match status" value="1"/>
</dbReference>
<reference evidence="7 8" key="1">
    <citation type="journal article" date="2014" name="ISME J.">
        <title>Ecophysiology of Thioploca ingrica as revealed by the complete genome sequence supplemented with proteomic evidence.</title>
        <authorList>
            <person name="Kojima H."/>
            <person name="Ogura Y."/>
            <person name="Yamamoto N."/>
            <person name="Togashi T."/>
            <person name="Mori H."/>
            <person name="Watanabe T."/>
            <person name="Nemoto F."/>
            <person name="Kurokawa K."/>
            <person name="Hayashi T."/>
            <person name="Fukui M."/>
        </authorList>
    </citation>
    <scope>NUCLEOTIDE SEQUENCE [LARGE SCALE GENOMIC DNA]</scope>
</reference>
<dbReference type="PANTHER" id="PTHR11265:SF0">
    <property type="entry name" value="12S RRNA N4-METHYLCYTIDINE METHYLTRANSFERASE"/>
    <property type="match status" value="1"/>
</dbReference>
<dbReference type="Gene3D" id="3.40.50.150">
    <property type="entry name" value="Vaccinia Virus protein VP39"/>
    <property type="match status" value="1"/>
</dbReference>
<organism evidence="7 8">
    <name type="scientific">Thioploca ingrica</name>
    <dbReference type="NCBI Taxonomy" id="40754"/>
    <lineage>
        <taxon>Bacteria</taxon>
        <taxon>Pseudomonadati</taxon>
        <taxon>Pseudomonadota</taxon>
        <taxon>Gammaproteobacteria</taxon>
        <taxon>Thiotrichales</taxon>
        <taxon>Thiotrichaceae</taxon>
        <taxon>Thioploca</taxon>
    </lineage>
</organism>
<dbReference type="SUPFAM" id="SSF53335">
    <property type="entry name" value="S-adenosyl-L-methionine-dependent methyltransferases"/>
    <property type="match status" value="1"/>
</dbReference>
<evidence type="ECO:0000256" key="1">
    <source>
        <dbReference type="ARBA" id="ARBA00010396"/>
    </source>
</evidence>
<dbReference type="HAMAP" id="MF_01007">
    <property type="entry name" value="16SrRNA_methyltr_H"/>
    <property type="match status" value="1"/>
</dbReference>
<dbReference type="InterPro" id="IPR002903">
    <property type="entry name" value="RsmH"/>
</dbReference>
<keyword evidence="2 6" id="KW-0698">rRNA processing</keyword>
<dbReference type="GO" id="GO:0071424">
    <property type="term" value="F:rRNA (cytosine-N4-)-methyltransferase activity"/>
    <property type="evidence" value="ECO:0007669"/>
    <property type="project" value="UniProtKB-UniRule"/>
</dbReference>
<dbReference type="STRING" id="40754.THII_1199"/>
<dbReference type="InterPro" id="IPR023397">
    <property type="entry name" value="SAM-dep_MeTrfase_MraW_recog"/>
</dbReference>
<keyword evidence="3 6" id="KW-0489">Methyltransferase</keyword>
<name>A0A090BUQ1_9GAMM</name>
<feature type="binding site" evidence="6">
    <location>
        <position position="86"/>
    </location>
    <ligand>
        <name>S-adenosyl-L-methionine</name>
        <dbReference type="ChEBI" id="CHEBI:59789"/>
    </ligand>
</feature>
<evidence type="ECO:0000256" key="5">
    <source>
        <dbReference type="ARBA" id="ARBA00022691"/>
    </source>
</evidence>
<keyword evidence="8" id="KW-1185">Reference proteome</keyword>
<comment type="function">
    <text evidence="6">Specifically methylates the N4 position of cytidine in position 1402 (C1402) of 16S rRNA.</text>
</comment>
<dbReference type="Gene3D" id="1.10.150.170">
    <property type="entry name" value="Putative methyltransferase TM0872, insert domain"/>
    <property type="match status" value="1"/>
</dbReference>
<evidence type="ECO:0000256" key="4">
    <source>
        <dbReference type="ARBA" id="ARBA00022679"/>
    </source>
</evidence>
<evidence type="ECO:0000313" key="7">
    <source>
        <dbReference type="EMBL" id="BAP55496.1"/>
    </source>
</evidence>
<dbReference type="AlphaFoldDB" id="A0A090BUQ1"/>
<dbReference type="InterPro" id="IPR029063">
    <property type="entry name" value="SAM-dependent_MTases_sf"/>
</dbReference>
<feature type="binding site" evidence="6">
    <location>
        <begin position="40"/>
        <end position="42"/>
    </location>
    <ligand>
        <name>S-adenosyl-L-methionine</name>
        <dbReference type="ChEBI" id="CHEBI:59789"/>
    </ligand>
</feature>
<dbReference type="KEGG" id="tig:THII_1199"/>
<evidence type="ECO:0000256" key="2">
    <source>
        <dbReference type="ARBA" id="ARBA00022552"/>
    </source>
</evidence>
<dbReference type="GO" id="GO:0005737">
    <property type="term" value="C:cytoplasm"/>
    <property type="evidence" value="ECO:0007669"/>
    <property type="project" value="UniProtKB-SubCell"/>
</dbReference>
<feature type="binding site" evidence="6">
    <location>
        <position position="60"/>
    </location>
    <ligand>
        <name>S-adenosyl-L-methionine</name>
        <dbReference type="ChEBI" id="CHEBI:59789"/>
    </ligand>
</feature>